<evidence type="ECO:0000256" key="3">
    <source>
        <dbReference type="ARBA" id="ARBA00022692"/>
    </source>
</evidence>
<evidence type="ECO:0000256" key="7">
    <source>
        <dbReference type="SAM" id="MobiDB-lite"/>
    </source>
</evidence>
<name>A0AAD3YAH3_9TREE</name>
<dbReference type="EMBL" id="BTCM01000002">
    <property type="protein sequence ID" value="GMK55971.1"/>
    <property type="molecule type" value="Genomic_DNA"/>
</dbReference>
<dbReference type="PANTHER" id="PTHR12560:SF0">
    <property type="entry name" value="LD18904P"/>
    <property type="match status" value="1"/>
</dbReference>
<dbReference type="SMART" id="SM00724">
    <property type="entry name" value="TLC"/>
    <property type="match status" value="1"/>
</dbReference>
<dbReference type="GO" id="GO:0046513">
    <property type="term" value="P:ceramide biosynthetic process"/>
    <property type="evidence" value="ECO:0007669"/>
    <property type="project" value="InterPro"/>
</dbReference>
<dbReference type="GO" id="GO:0016020">
    <property type="term" value="C:membrane"/>
    <property type="evidence" value="ECO:0007669"/>
    <property type="project" value="UniProtKB-SubCell"/>
</dbReference>
<dbReference type="Pfam" id="PF03798">
    <property type="entry name" value="TRAM_LAG1_CLN8"/>
    <property type="match status" value="1"/>
</dbReference>
<feature type="region of interest" description="Disordered" evidence="7">
    <location>
        <begin position="315"/>
        <end position="373"/>
    </location>
</feature>
<evidence type="ECO:0000256" key="6">
    <source>
        <dbReference type="PROSITE-ProRule" id="PRU00205"/>
    </source>
</evidence>
<keyword evidence="3 6" id="KW-0812">Transmembrane</keyword>
<comment type="subcellular location">
    <subcellularLocation>
        <location evidence="1">Membrane</location>
        <topology evidence="1">Multi-pass membrane protein</topology>
    </subcellularLocation>
</comment>
<feature type="compositionally biased region" description="Acidic residues" evidence="7">
    <location>
        <begin position="321"/>
        <end position="335"/>
    </location>
</feature>
<comment type="similarity">
    <text evidence="2">Belongs to the sphingosine N-acyltransferase family.</text>
</comment>
<dbReference type="GO" id="GO:0050291">
    <property type="term" value="F:sphingosine N-acyltransferase activity"/>
    <property type="evidence" value="ECO:0007669"/>
    <property type="project" value="InterPro"/>
</dbReference>
<evidence type="ECO:0000256" key="2">
    <source>
        <dbReference type="ARBA" id="ARBA00009808"/>
    </source>
</evidence>
<evidence type="ECO:0000256" key="4">
    <source>
        <dbReference type="ARBA" id="ARBA00022989"/>
    </source>
</evidence>
<comment type="caution">
    <text evidence="10">The sequence shown here is derived from an EMBL/GenBank/DDBJ whole genome shotgun (WGS) entry which is preliminary data.</text>
</comment>
<dbReference type="PANTHER" id="PTHR12560">
    <property type="entry name" value="LONGEVITY ASSURANCE FACTOR 1 LAG1"/>
    <property type="match status" value="1"/>
</dbReference>
<gene>
    <name evidence="10" type="primary">lag1</name>
    <name evidence="10" type="ORF">CspeluHIS016_0210270</name>
</gene>
<evidence type="ECO:0000256" key="8">
    <source>
        <dbReference type="SAM" id="Phobius"/>
    </source>
</evidence>
<dbReference type="PROSITE" id="PS50922">
    <property type="entry name" value="TLC"/>
    <property type="match status" value="1"/>
</dbReference>
<feature type="domain" description="TLC" evidence="9">
    <location>
        <begin position="96"/>
        <end position="310"/>
    </location>
</feature>
<keyword evidence="11" id="KW-1185">Reference proteome</keyword>
<evidence type="ECO:0000313" key="10">
    <source>
        <dbReference type="EMBL" id="GMK55971.1"/>
    </source>
</evidence>
<organism evidence="10 11">
    <name type="scientific">Cutaneotrichosporon spelunceum</name>
    <dbReference type="NCBI Taxonomy" id="1672016"/>
    <lineage>
        <taxon>Eukaryota</taxon>
        <taxon>Fungi</taxon>
        <taxon>Dikarya</taxon>
        <taxon>Basidiomycota</taxon>
        <taxon>Agaricomycotina</taxon>
        <taxon>Tremellomycetes</taxon>
        <taxon>Trichosporonales</taxon>
        <taxon>Trichosporonaceae</taxon>
        <taxon>Cutaneotrichosporon</taxon>
    </lineage>
</organism>
<protein>
    <recommendedName>
        <fullName evidence="9">TLC domain-containing protein</fullName>
    </recommendedName>
</protein>
<accession>A0AAD3YAH3</accession>
<proteinExistence type="inferred from homology"/>
<feature type="transmembrane region" description="Helical" evidence="8">
    <location>
        <begin position="279"/>
        <end position="302"/>
    </location>
</feature>
<evidence type="ECO:0000256" key="5">
    <source>
        <dbReference type="ARBA" id="ARBA00023136"/>
    </source>
</evidence>
<reference evidence="10" key="1">
    <citation type="journal article" date="2023" name="BMC Genomics">
        <title>Chromosome-level genome assemblies of Cutaneotrichosporon spp. (Trichosporonales, Basidiomycota) reveal imbalanced evolution between nucleotide sequences and chromosome synteny.</title>
        <authorList>
            <person name="Kobayashi Y."/>
            <person name="Kayamori A."/>
            <person name="Aoki K."/>
            <person name="Shiwa Y."/>
            <person name="Matsutani M."/>
            <person name="Fujita N."/>
            <person name="Sugita T."/>
            <person name="Iwasaki W."/>
            <person name="Tanaka N."/>
            <person name="Takashima M."/>
        </authorList>
    </citation>
    <scope>NUCLEOTIDE SEQUENCE</scope>
    <source>
        <strain evidence="10">HIS016</strain>
    </source>
</reference>
<evidence type="ECO:0000259" key="9">
    <source>
        <dbReference type="PROSITE" id="PS50922"/>
    </source>
</evidence>
<keyword evidence="5 6" id="KW-0472">Membrane</keyword>
<feature type="transmembrane region" description="Helical" evidence="8">
    <location>
        <begin position="178"/>
        <end position="195"/>
    </location>
</feature>
<feature type="transmembrane region" description="Helical" evidence="8">
    <location>
        <begin position="101"/>
        <end position="122"/>
    </location>
</feature>
<sequence>MVTNTTMPSMSILPTQIRRFVALSYPVGGGLYGKGRDDVLFAISSAVAWTILRHVCMNHVLAPLASAVIPEEKIPKSAKGALLRHEQRLAAKRRGHNIVRFAEQAWGMLYCTVFFTLGVIILRRIPNALSPEQVWGTYPYTPLPYLTKWYYLAQLGWWFHQVYAINTEKRRKDYWQMFGHHFLTIALIVGSYAANYTRVGVIVHVIMDTADIFLPLAKVLRYMNLRKACDLAFVAFLVTWIVTRQVGLFLVIRSAYLEAPKYIPFKWSPEEGIYFTKPIYYGFVVLLSILLGLCTVWFYMAIMVAVRVVTGKGAEDVRSDSEEEDEISIDGDDSDVPSVAGFGNGAANGTKGTNGVASGRATPNGNGTSNGYANGHAYTNGFANGHSPASSLGSANGLKQRK</sequence>
<reference evidence="10" key="2">
    <citation type="submission" date="2023-06" db="EMBL/GenBank/DDBJ databases">
        <authorList>
            <person name="Kobayashi Y."/>
            <person name="Kayamori A."/>
            <person name="Aoki K."/>
            <person name="Shiwa Y."/>
            <person name="Fujita N."/>
            <person name="Sugita T."/>
            <person name="Iwasaki W."/>
            <person name="Tanaka N."/>
            <person name="Takashima M."/>
        </authorList>
    </citation>
    <scope>NUCLEOTIDE SEQUENCE</scope>
    <source>
        <strain evidence="10">HIS016</strain>
    </source>
</reference>
<dbReference type="AlphaFoldDB" id="A0AAD3YAH3"/>
<dbReference type="Proteomes" id="UP001222932">
    <property type="component" value="Unassembled WGS sequence"/>
</dbReference>
<feature type="compositionally biased region" description="Polar residues" evidence="7">
    <location>
        <begin position="361"/>
        <end position="372"/>
    </location>
</feature>
<feature type="transmembrane region" description="Helical" evidence="8">
    <location>
        <begin position="232"/>
        <end position="252"/>
    </location>
</feature>
<dbReference type="InterPro" id="IPR016439">
    <property type="entry name" value="Lag1/Lac1-like"/>
</dbReference>
<feature type="compositionally biased region" description="Low complexity" evidence="7">
    <location>
        <begin position="345"/>
        <end position="355"/>
    </location>
</feature>
<evidence type="ECO:0000313" key="11">
    <source>
        <dbReference type="Proteomes" id="UP001222932"/>
    </source>
</evidence>
<evidence type="ECO:0000256" key="1">
    <source>
        <dbReference type="ARBA" id="ARBA00004141"/>
    </source>
</evidence>
<dbReference type="InterPro" id="IPR006634">
    <property type="entry name" value="TLC-dom"/>
</dbReference>
<keyword evidence="4 8" id="KW-1133">Transmembrane helix</keyword>